<gene>
    <name evidence="2" type="ORF">M9Y10_009346</name>
</gene>
<dbReference type="Proteomes" id="UP001470230">
    <property type="component" value="Unassembled WGS sequence"/>
</dbReference>
<feature type="region of interest" description="Disordered" evidence="1">
    <location>
        <begin position="138"/>
        <end position="174"/>
    </location>
</feature>
<dbReference type="EMBL" id="JAPFFF010000015">
    <property type="protein sequence ID" value="KAK8866384.1"/>
    <property type="molecule type" value="Genomic_DNA"/>
</dbReference>
<name>A0ABR2IN20_9EUKA</name>
<accession>A0ABR2IN20</accession>
<feature type="region of interest" description="Disordered" evidence="1">
    <location>
        <begin position="52"/>
        <end position="114"/>
    </location>
</feature>
<evidence type="ECO:0000313" key="2">
    <source>
        <dbReference type="EMBL" id="KAK8866384.1"/>
    </source>
</evidence>
<protein>
    <submittedName>
        <fullName evidence="2">Uncharacterized protein</fullName>
    </submittedName>
</protein>
<keyword evidence="3" id="KW-1185">Reference proteome</keyword>
<feature type="compositionally biased region" description="Acidic residues" evidence="1">
    <location>
        <begin position="55"/>
        <end position="80"/>
    </location>
</feature>
<reference evidence="2 3" key="1">
    <citation type="submission" date="2024-04" db="EMBL/GenBank/DDBJ databases">
        <title>Tritrichomonas musculus Genome.</title>
        <authorList>
            <person name="Alves-Ferreira E."/>
            <person name="Grigg M."/>
            <person name="Lorenzi H."/>
            <person name="Galac M."/>
        </authorList>
    </citation>
    <scope>NUCLEOTIDE SEQUENCE [LARGE SCALE GENOMIC DNA]</scope>
    <source>
        <strain evidence="2 3">EAF2021</strain>
    </source>
</reference>
<feature type="compositionally biased region" description="Basic and acidic residues" evidence="1">
    <location>
        <begin position="87"/>
        <end position="107"/>
    </location>
</feature>
<comment type="caution">
    <text evidence="2">The sequence shown here is derived from an EMBL/GenBank/DDBJ whole genome shotgun (WGS) entry which is preliminary data.</text>
</comment>
<organism evidence="2 3">
    <name type="scientific">Tritrichomonas musculus</name>
    <dbReference type="NCBI Taxonomy" id="1915356"/>
    <lineage>
        <taxon>Eukaryota</taxon>
        <taxon>Metamonada</taxon>
        <taxon>Parabasalia</taxon>
        <taxon>Tritrichomonadida</taxon>
        <taxon>Tritrichomonadidae</taxon>
        <taxon>Tritrichomonas</taxon>
    </lineage>
</organism>
<proteinExistence type="predicted"/>
<evidence type="ECO:0000256" key="1">
    <source>
        <dbReference type="SAM" id="MobiDB-lite"/>
    </source>
</evidence>
<evidence type="ECO:0000313" key="3">
    <source>
        <dbReference type="Proteomes" id="UP001470230"/>
    </source>
</evidence>
<sequence>MPVPHEVTREFFIPTDDGSYFANDAQNAAQQIEQRINDLLFIFNLLDATRGMGAPEEENNPPNDNMEENDEDENAEEEEQNIPVENVAREVPHNADDVPDDADHNGEDGGNGNTRVIRLDEFDLLALPLLLMRSRIRTNPNAQRDRAQSEPDPGQDAPIDPLLMMLSRAFGPQP</sequence>